<evidence type="ECO:0000259" key="1">
    <source>
        <dbReference type="Pfam" id="PF13456"/>
    </source>
</evidence>
<comment type="caution">
    <text evidence="2">The sequence shown here is derived from an EMBL/GenBank/DDBJ whole genome shotgun (WGS) entry which is preliminary data.</text>
</comment>
<dbReference type="PANTHER" id="PTHR47723:SF19">
    <property type="entry name" value="POLYNUCLEOTIDYL TRANSFERASE, RIBONUCLEASE H-LIKE SUPERFAMILY PROTEIN"/>
    <property type="match status" value="1"/>
</dbReference>
<evidence type="ECO:0000313" key="3">
    <source>
        <dbReference type="Proteomes" id="UP000828251"/>
    </source>
</evidence>
<dbReference type="PANTHER" id="PTHR47723">
    <property type="entry name" value="OS05G0353850 PROTEIN"/>
    <property type="match status" value="1"/>
</dbReference>
<dbReference type="GO" id="GO:0004523">
    <property type="term" value="F:RNA-DNA hybrid ribonuclease activity"/>
    <property type="evidence" value="ECO:0007669"/>
    <property type="project" value="InterPro"/>
</dbReference>
<name>A0A9D3WDJ2_9ROSI</name>
<gene>
    <name evidence="2" type="ORF">J1N35_005081</name>
</gene>
<dbReference type="InterPro" id="IPR036397">
    <property type="entry name" value="RNaseH_sf"/>
</dbReference>
<dbReference type="InterPro" id="IPR012337">
    <property type="entry name" value="RNaseH-like_sf"/>
</dbReference>
<keyword evidence="3" id="KW-1185">Reference proteome</keyword>
<proteinExistence type="predicted"/>
<dbReference type="Gene3D" id="3.30.420.10">
    <property type="entry name" value="Ribonuclease H-like superfamily/Ribonuclease H"/>
    <property type="match status" value="1"/>
</dbReference>
<evidence type="ECO:0000313" key="2">
    <source>
        <dbReference type="EMBL" id="KAH1121921.1"/>
    </source>
</evidence>
<reference evidence="2 3" key="1">
    <citation type="journal article" date="2021" name="Plant Biotechnol. J.">
        <title>Multi-omics assisted identification of the key and species-specific regulatory components of drought-tolerant mechanisms in Gossypium stocksii.</title>
        <authorList>
            <person name="Yu D."/>
            <person name="Ke L."/>
            <person name="Zhang D."/>
            <person name="Wu Y."/>
            <person name="Sun Y."/>
            <person name="Mei J."/>
            <person name="Sun J."/>
            <person name="Sun Y."/>
        </authorList>
    </citation>
    <scope>NUCLEOTIDE SEQUENCE [LARGE SCALE GENOMIC DNA]</scope>
    <source>
        <strain evidence="3">cv. E1</strain>
        <tissue evidence="2">Leaf</tissue>
    </source>
</reference>
<dbReference type="EMBL" id="JAIQCV010000002">
    <property type="protein sequence ID" value="KAH1121921.1"/>
    <property type="molecule type" value="Genomic_DNA"/>
</dbReference>
<protein>
    <recommendedName>
        <fullName evidence="1">RNase H type-1 domain-containing protein</fullName>
    </recommendedName>
</protein>
<dbReference type="AlphaFoldDB" id="A0A9D3WDJ2"/>
<accession>A0A9D3WDJ2</accession>
<dbReference type="CDD" id="cd06222">
    <property type="entry name" value="RNase_H_like"/>
    <property type="match status" value="1"/>
</dbReference>
<dbReference type="GO" id="GO:0003676">
    <property type="term" value="F:nucleic acid binding"/>
    <property type="evidence" value="ECO:0007669"/>
    <property type="project" value="InterPro"/>
</dbReference>
<dbReference type="Proteomes" id="UP000828251">
    <property type="component" value="Unassembled WGS sequence"/>
</dbReference>
<organism evidence="2 3">
    <name type="scientific">Gossypium stocksii</name>
    <dbReference type="NCBI Taxonomy" id="47602"/>
    <lineage>
        <taxon>Eukaryota</taxon>
        <taxon>Viridiplantae</taxon>
        <taxon>Streptophyta</taxon>
        <taxon>Embryophyta</taxon>
        <taxon>Tracheophyta</taxon>
        <taxon>Spermatophyta</taxon>
        <taxon>Magnoliopsida</taxon>
        <taxon>eudicotyledons</taxon>
        <taxon>Gunneridae</taxon>
        <taxon>Pentapetalae</taxon>
        <taxon>rosids</taxon>
        <taxon>malvids</taxon>
        <taxon>Malvales</taxon>
        <taxon>Malvaceae</taxon>
        <taxon>Malvoideae</taxon>
        <taxon>Gossypium</taxon>
    </lineage>
</organism>
<dbReference type="OrthoDB" id="1306280at2759"/>
<dbReference type="InterPro" id="IPR044730">
    <property type="entry name" value="RNase_H-like_dom_plant"/>
</dbReference>
<dbReference type="Pfam" id="PF13456">
    <property type="entry name" value="RVT_3"/>
    <property type="match status" value="1"/>
</dbReference>
<dbReference type="InterPro" id="IPR002156">
    <property type="entry name" value="RNaseH_domain"/>
</dbReference>
<feature type="domain" description="RNase H type-1" evidence="1">
    <location>
        <begin position="4"/>
        <end position="122"/>
    </location>
</feature>
<dbReference type="InterPro" id="IPR053151">
    <property type="entry name" value="RNase_H-like"/>
</dbReference>
<dbReference type="SUPFAM" id="SSF53098">
    <property type="entry name" value="Ribonuclease H-like"/>
    <property type="match status" value="1"/>
</dbReference>
<sequence>MVESNGAVVGDSGFTASSRIIQDFNGKWIVGYTRFLGVCSLFEAELWDILDGILILLNKGYRRAITMTDNLEVAQNLEDLDLEDSRIAILSRTQQILRSEEEWKIKHIARDINLIADRLAKLGLNWKTSLQVLNQVPKEVEDLLQADSINNWLMNL</sequence>